<keyword evidence="3" id="KW-0963">Cytoplasm</keyword>
<organism evidence="5 6">
    <name type="scientific">Kibdelosporangium aridum</name>
    <dbReference type="NCBI Taxonomy" id="2030"/>
    <lineage>
        <taxon>Bacteria</taxon>
        <taxon>Bacillati</taxon>
        <taxon>Actinomycetota</taxon>
        <taxon>Actinomycetes</taxon>
        <taxon>Pseudonocardiales</taxon>
        <taxon>Pseudonocardiaceae</taxon>
        <taxon>Kibdelosporangium</taxon>
    </lineage>
</organism>
<protein>
    <submittedName>
        <fullName evidence="5">ESX secretion-associated protein EspG</fullName>
    </submittedName>
</protein>
<dbReference type="OrthoDB" id="3665265at2"/>
<dbReference type="AlphaFoldDB" id="A0A428ZFW6"/>
<keyword evidence="4" id="KW-0143">Chaperone</keyword>
<evidence type="ECO:0000256" key="1">
    <source>
        <dbReference type="ARBA" id="ARBA00004496"/>
    </source>
</evidence>
<accession>A0A428ZFW6</accession>
<evidence type="ECO:0000256" key="3">
    <source>
        <dbReference type="ARBA" id="ARBA00022490"/>
    </source>
</evidence>
<evidence type="ECO:0000256" key="2">
    <source>
        <dbReference type="ARBA" id="ARBA00006411"/>
    </source>
</evidence>
<dbReference type="InterPro" id="IPR025734">
    <property type="entry name" value="EspG"/>
</dbReference>
<proteinExistence type="inferred from homology"/>
<name>A0A428ZFW6_KIBAR</name>
<gene>
    <name evidence="5" type="ORF">DMH04_11400</name>
</gene>
<evidence type="ECO:0000313" key="5">
    <source>
        <dbReference type="EMBL" id="RSM86860.1"/>
    </source>
</evidence>
<evidence type="ECO:0000313" key="6">
    <source>
        <dbReference type="Proteomes" id="UP000287547"/>
    </source>
</evidence>
<dbReference type="Pfam" id="PF14011">
    <property type="entry name" value="ESX-1_EspG"/>
    <property type="match status" value="1"/>
</dbReference>
<sequence>MLLAGARSGSDLRHRRADRATGDRIVLPRPVRLPVDALATLLRHARIGELPEVLAPVAVWRHHDEAQAAQASAYEEAKRLGWLDSRGQLDVDVAAALSVLCRANVEYYGWVARQRSILAAATGRKAILAIRDGAEISLRKTKASKLAEALVEQLPDMHPGSGTPVSVSVDELRAATKKQKPARPDLRQVLQVMAQPSTGSGELWVAVRDSLGRRTEITHPLRYADTAWGRFLNLATVSSGGDLWLTVAPASPSDLVTRLRSLERALG</sequence>
<comment type="caution">
    <text evidence="5">The sequence shown here is derived from an EMBL/GenBank/DDBJ whole genome shotgun (WGS) entry which is preliminary data.</text>
</comment>
<comment type="similarity">
    <text evidence="2">Belongs to the EspG family.</text>
</comment>
<comment type="subcellular location">
    <subcellularLocation>
        <location evidence="1">Cytoplasm</location>
    </subcellularLocation>
</comment>
<evidence type="ECO:0000256" key="4">
    <source>
        <dbReference type="ARBA" id="ARBA00023186"/>
    </source>
</evidence>
<dbReference type="Proteomes" id="UP000287547">
    <property type="component" value="Unassembled WGS sequence"/>
</dbReference>
<dbReference type="EMBL" id="QHKI01000007">
    <property type="protein sequence ID" value="RSM86860.1"/>
    <property type="molecule type" value="Genomic_DNA"/>
</dbReference>
<reference evidence="5 6" key="1">
    <citation type="submission" date="2018-05" db="EMBL/GenBank/DDBJ databases">
        <title>Evolution of GPA BGCs.</title>
        <authorList>
            <person name="Waglechner N."/>
            <person name="Wright G.D."/>
        </authorList>
    </citation>
    <scope>NUCLEOTIDE SEQUENCE [LARGE SCALE GENOMIC DNA]</scope>
    <source>
        <strain evidence="5 6">A82846</strain>
    </source>
</reference>